<comment type="caution">
    <text evidence="2">The sequence shown here is derived from an EMBL/GenBank/DDBJ whole genome shotgun (WGS) entry which is preliminary data.</text>
</comment>
<reference evidence="2" key="1">
    <citation type="submission" date="2023-10" db="EMBL/GenBank/DDBJ databases">
        <authorList>
            <person name="Chen Y."/>
            <person name="Shah S."/>
            <person name="Dougan E. K."/>
            <person name="Thang M."/>
            <person name="Chan C."/>
        </authorList>
    </citation>
    <scope>NUCLEOTIDE SEQUENCE [LARGE SCALE GENOMIC DNA]</scope>
</reference>
<name>A0ABN9QJJ0_9DINO</name>
<evidence type="ECO:0000256" key="1">
    <source>
        <dbReference type="SAM" id="MobiDB-lite"/>
    </source>
</evidence>
<protein>
    <submittedName>
        <fullName evidence="2">Uncharacterized protein</fullName>
    </submittedName>
</protein>
<evidence type="ECO:0000313" key="2">
    <source>
        <dbReference type="EMBL" id="CAK0806214.1"/>
    </source>
</evidence>
<feature type="non-terminal residue" evidence="2">
    <location>
        <position position="322"/>
    </location>
</feature>
<evidence type="ECO:0000313" key="3">
    <source>
        <dbReference type="Proteomes" id="UP001189429"/>
    </source>
</evidence>
<gene>
    <name evidence="2" type="ORF">PCOR1329_LOCUS12533</name>
</gene>
<proteinExistence type="predicted"/>
<feature type="compositionally biased region" description="Basic and acidic residues" evidence="1">
    <location>
        <begin position="273"/>
        <end position="283"/>
    </location>
</feature>
<sequence length="322" mass="34177">MERGAVDYAIKVPVQALRFWGRMRVVMSCDQENAIAALGRAVAAVRGEETVAQVGPRHDSKSQGPIETAGGRVQQRIRTLVRAVDAHYEVEVKSGDPICTWLARRASWVLTRSSVKEDGSTLCRRTKGRDYHGQIAELAATGMRKLPARAAGMMVARRPDEKRWNKRLFGQIARPIRPGRDPPGGGDVLRPMYLTKAMVARLGRAPGCPACDETAKAVTVKRGQAESAQPAASDGHAPPAPAPAAASAAAPAQPARDDGADVEIAARPKRQVSGKEEAPESKRARTIGGLPACVAPLMTCAVDSGECAAEPVNDNSGAREDA</sequence>
<feature type="compositionally biased region" description="Low complexity" evidence="1">
    <location>
        <begin position="230"/>
        <end position="254"/>
    </location>
</feature>
<accession>A0ABN9QJJ0</accession>
<dbReference type="Proteomes" id="UP001189429">
    <property type="component" value="Unassembled WGS sequence"/>
</dbReference>
<feature type="region of interest" description="Disordered" evidence="1">
    <location>
        <begin position="221"/>
        <end position="288"/>
    </location>
</feature>
<dbReference type="EMBL" id="CAUYUJ010003669">
    <property type="protein sequence ID" value="CAK0806214.1"/>
    <property type="molecule type" value="Genomic_DNA"/>
</dbReference>
<keyword evidence="3" id="KW-1185">Reference proteome</keyword>
<organism evidence="2 3">
    <name type="scientific">Prorocentrum cordatum</name>
    <dbReference type="NCBI Taxonomy" id="2364126"/>
    <lineage>
        <taxon>Eukaryota</taxon>
        <taxon>Sar</taxon>
        <taxon>Alveolata</taxon>
        <taxon>Dinophyceae</taxon>
        <taxon>Prorocentrales</taxon>
        <taxon>Prorocentraceae</taxon>
        <taxon>Prorocentrum</taxon>
    </lineage>
</organism>